<dbReference type="RefSeq" id="WP_191193803.1">
    <property type="nucleotide sequence ID" value="NZ_JACXYZ010000001.1"/>
</dbReference>
<sequence length="263" mass="26628">MPESSGLPPEQEAVRRLLADARHDGPPPPDVVARLDETLASLMSERVAERASERTAGPATEHDDRSPGRVVDLGSRRRRVASIGLLAAASVVVAGVAIGQVLPRGGDDAGESSAGSQSDSSLAESPDSSEAGGANGDSSTSSGSDQGGDSGAASEPAPESLKSSPATPFAGLPSLSTADAGLDDQLLDLRAEGTTRRQQLATLDALRDCAVPRPGRAAALVAAEVDGRSGVVVFRRPVGEAQGVELYVCGEAVPVRTITLPAP</sequence>
<feature type="compositionally biased region" description="Low complexity" evidence="1">
    <location>
        <begin position="111"/>
        <end position="144"/>
    </location>
</feature>
<evidence type="ECO:0000313" key="2">
    <source>
        <dbReference type="EMBL" id="MBD3923985.1"/>
    </source>
</evidence>
<dbReference type="Proteomes" id="UP000618818">
    <property type="component" value="Unassembled WGS sequence"/>
</dbReference>
<feature type="region of interest" description="Disordered" evidence="1">
    <location>
        <begin position="44"/>
        <end position="76"/>
    </location>
</feature>
<name>A0ABR8N9X5_9ACTN</name>
<feature type="region of interest" description="Disordered" evidence="1">
    <location>
        <begin position="1"/>
        <end position="32"/>
    </location>
</feature>
<organism evidence="2 3">
    <name type="scientific">Nocardioides cavernae</name>
    <dbReference type="NCBI Taxonomy" id="1921566"/>
    <lineage>
        <taxon>Bacteria</taxon>
        <taxon>Bacillati</taxon>
        <taxon>Actinomycetota</taxon>
        <taxon>Actinomycetes</taxon>
        <taxon>Propionibacteriales</taxon>
        <taxon>Nocardioidaceae</taxon>
        <taxon>Nocardioides</taxon>
    </lineage>
</organism>
<protein>
    <submittedName>
        <fullName evidence="2">Uncharacterized protein</fullName>
    </submittedName>
</protein>
<feature type="compositionally biased region" description="Basic and acidic residues" evidence="1">
    <location>
        <begin position="12"/>
        <end position="25"/>
    </location>
</feature>
<comment type="caution">
    <text evidence="2">The sequence shown here is derived from an EMBL/GenBank/DDBJ whole genome shotgun (WGS) entry which is preliminary data.</text>
</comment>
<feature type="region of interest" description="Disordered" evidence="1">
    <location>
        <begin position="104"/>
        <end position="175"/>
    </location>
</feature>
<evidence type="ECO:0000313" key="3">
    <source>
        <dbReference type="Proteomes" id="UP000618818"/>
    </source>
</evidence>
<keyword evidence="3" id="KW-1185">Reference proteome</keyword>
<gene>
    <name evidence="2" type="ORF">IEZ26_05070</name>
</gene>
<evidence type="ECO:0000256" key="1">
    <source>
        <dbReference type="SAM" id="MobiDB-lite"/>
    </source>
</evidence>
<proteinExistence type="predicted"/>
<reference evidence="2 3" key="1">
    <citation type="submission" date="2020-09" db="EMBL/GenBank/DDBJ databases">
        <title>novel species in genus Nocardioides.</title>
        <authorList>
            <person name="Zhang G."/>
        </authorList>
    </citation>
    <scope>NUCLEOTIDE SEQUENCE [LARGE SCALE GENOMIC DNA]</scope>
    <source>
        <strain evidence="2 3">KCTC 39551</strain>
    </source>
</reference>
<dbReference type="EMBL" id="JACXYZ010000001">
    <property type="protein sequence ID" value="MBD3923985.1"/>
    <property type="molecule type" value="Genomic_DNA"/>
</dbReference>
<accession>A0ABR8N9X5</accession>